<protein>
    <submittedName>
        <fullName evidence="1">Uncharacterized protein</fullName>
    </submittedName>
</protein>
<dbReference type="Proteomes" id="UP001501495">
    <property type="component" value="Unassembled WGS sequence"/>
</dbReference>
<proteinExistence type="predicted"/>
<organism evidence="1 2">
    <name type="scientific">Nocardioides fonticola</name>
    <dbReference type="NCBI Taxonomy" id="450363"/>
    <lineage>
        <taxon>Bacteria</taxon>
        <taxon>Bacillati</taxon>
        <taxon>Actinomycetota</taxon>
        <taxon>Actinomycetes</taxon>
        <taxon>Propionibacteriales</taxon>
        <taxon>Nocardioidaceae</taxon>
        <taxon>Nocardioides</taxon>
    </lineage>
</organism>
<name>A0ABP7XQX9_9ACTN</name>
<sequence>MPTPSSAGLLGLTGLLDLSGHSPALDPRWIGRRCVDDVDLPGHEDDGPVLVTVTGGAGQVVGAARAAADRDAVLLVPLRDLDDLGGNARRVCAAAAGVVEEERLLLGLPAGEPRGGWLAAADEAAACGYGLALRSAGPAGPLPVDVVVDLLEAALDRECPVHWRGPHPLLPGGSATGGIDATEGTGHPALALLLATAAAWDGDDPRAVLSADAAALLAAATARETAQPGDLARARRWCRGVGVDATAVAAEIAARPELSA</sequence>
<gene>
    <name evidence="1" type="ORF">GCM10022215_28970</name>
</gene>
<evidence type="ECO:0000313" key="1">
    <source>
        <dbReference type="EMBL" id="GAA4122815.1"/>
    </source>
</evidence>
<comment type="caution">
    <text evidence="1">The sequence shown here is derived from an EMBL/GenBank/DDBJ whole genome shotgun (WGS) entry which is preliminary data.</text>
</comment>
<accession>A0ABP7XQX9</accession>
<reference evidence="2" key="1">
    <citation type="journal article" date="2019" name="Int. J. Syst. Evol. Microbiol.">
        <title>The Global Catalogue of Microorganisms (GCM) 10K type strain sequencing project: providing services to taxonomists for standard genome sequencing and annotation.</title>
        <authorList>
            <consortium name="The Broad Institute Genomics Platform"/>
            <consortium name="The Broad Institute Genome Sequencing Center for Infectious Disease"/>
            <person name="Wu L."/>
            <person name="Ma J."/>
        </authorList>
    </citation>
    <scope>NUCLEOTIDE SEQUENCE [LARGE SCALE GENOMIC DNA]</scope>
    <source>
        <strain evidence="2">JCM 16703</strain>
    </source>
</reference>
<evidence type="ECO:0000313" key="2">
    <source>
        <dbReference type="Proteomes" id="UP001501495"/>
    </source>
</evidence>
<dbReference type="EMBL" id="BAAAZH010000021">
    <property type="protein sequence ID" value="GAA4122815.1"/>
    <property type="molecule type" value="Genomic_DNA"/>
</dbReference>
<dbReference type="RefSeq" id="WP_344734164.1">
    <property type="nucleotide sequence ID" value="NZ_BAAAZH010000021.1"/>
</dbReference>
<keyword evidence="2" id="KW-1185">Reference proteome</keyword>